<dbReference type="CDD" id="cd18799">
    <property type="entry name" value="SF2_C_EcoAI-like"/>
    <property type="match status" value="1"/>
</dbReference>
<dbReference type="InterPro" id="IPR027417">
    <property type="entry name" value="P-loop_NTPase"/>
</dbReference>
<evidence type="ECO:0000313" key="2">
    <source>
        <dbReference type="EMBL" id="GCD11652.1"/>
    </source>
</evidence>
<dbReference type="SUPFAM" id="SSF52540">
    <property type="entry name" value="P-loop containing nucleoside triphosphate hydrolases"/>
    <property type="match status" value="1"/>
</dbReference>
<evidence type="ECO:0000259" key="1">
    <source>
        <dbReference type="PROSITE" id="PS51194"/>
    </source>
</evidence>
<dbReference type="Gene3D" id="3.40.50.300">
    <property type="entry name" value="P-loop containing nucleotide triphosphate hydrolases"/>
    <property type="match status" value="1"/>
</dbReference>
<gene>
    <name evidence="2" type="ORF">Ctaglu_32750</name>
</gene>
<comment type="caution">
    <text evidence="2">The sequence shown here is derived from an EMBL/GenBank/DDBJ whole genome shotgun (WGS) entry which is preliminary data.</text>
</comment>
<proteinExistence type="predicted"/>
<dbReference type="GO" id="GO:0005829">
    <property type="term" value="C:cytosol"/>
    <property type="evidence" value="ECO:0007669"/>
    <property type="project" value="TreeGrafter"/>
</dbReference>
<dbReference type="PANTHER" id="PTHR47396:SF1">
    <property type="entry name" value="ATP-DEPENDENT HELICASE IRC3-RELATED"/>
    <property type="match status" value="1"/>
</dbReference>
<name>A0A401UQ22_9CLOT</name>
<reference evidence="2 3" key="1">
    <citation type="submission" date="2018-11" db="EMBL/GenBank/DDBJ databases">
        <title>Genome sequencing and assembly of Clostridium tagluense strain A121.</title>
        <authorList>
            <person name="Murakami T."/>
            <person name="Segawa T."/>
            <person name="Shcherbakova V.A."/>
            <person name="Mori H."/>
            <person name="Yoshimura Y."/>
        </authorList>
    </citation>
    <scope>NUCLEOTIDE SEQUENCE [LARGE SCALE GENOMIC DNA]</scope>
    <source>
        <strain evidence="2 3">A121</strain>
    </source>
</reference>
<evidence type="ECO:0000313" key="3">
    <source>
        <dbReference type="Proteomes" id="UP000287872"/>
    </source>
</evidence>
<dbReference type="PANTHER" id="PTHR47396">
    <property type="entry name" value="TYPE I RESTRICTION ENZYME ECOKI R PROTEIN"/>
    <property type="match status" value="1"/>
</dbReference>
<dbReference type="InterPro" id="IPR001650">
    <property type="entry name" value="Helicase_C-like"/>
</dbReference>
<accession>A0A401UQ22</accession>
<dbReference type="PROSITE" id="PS51194">
    <property type="entry name" value="HELICASE_CTER"/>
    <property type="match status" value="1"/>
</dbReference>
<dbReference type="EMBL" id="BHYK01000020">
    <property type="protein sequence ID" value="GCD11652.1"/>
    <property type="molecule type" value="Genomic_DNA"/>
</dbReference>
<organism evidence="2 3">
    <name type="scientific">Clostridium tagluense</name>
    <dbReference type="NCBI Taxonomy" id="360422"/>
    <lineage>
        <taxon>Bacteria</taxon>
        <taxon>Bacillati</taxon>
        <taxon>Bacillota</taxon>
        <taxon>Clostridia</taxon>
        <taxon>Eubacteriales</taxon>
        <taxon>Clostridiaceae</taxon>
        <taxon>Clostridium</taxon>
    </lineage>
</organism>
<feature type="domain" description="Helicase C-terminal" evidence="1">
    <location>
        <begin position="1"/>
        <end position="123"/>
    </location>
</feature>
<sequence>MSKYFNENGIKACTVVSGAQTEFSMQRREAVDKLKKGELNIIFSVDMFNEGLDIPEIDMILFLRPTESPTIFLQQLGRGLRKYKDKKYVNILDFIGNYKKAHLIPFFLSGDLKDIEKKAKGGKLPQEEEYPEDCIVDFDVQIIDIFKKMVEQQKNIFDLVVDEFNRIKEDLKTRPSRLQMYTYMDDDLYNVIGSRGELNIFNDYLGFLNKINELLEAEKLFLNTKAYEFLNNIEKTSMTKTYKMPLLLAFYNNGKINLKIDEECIFQSFRGFYTKPSNAVDLLRHDATKNYKSFDKKDYLRIAENPIKAFLNSAEAFFYRDKSYFCLNDDLGELSESDVFVAHFKDIIDYRTRRFYKERLEKLEK</sequence>
<dbReference type="SMART" id="SM00490">
    <property type="entry name" value="HELICc"/>
    <property type="match status" value="1"/>
</dbReference>
<dbReference type="RefSeq" id="WP_233439831.1">
    <property type="nucleotide sequence ID" value="NZ_BHYK01000020.1"/>
</dbReference>
<dbReference type="Pfam" id="PF00271">
    <property type="entry name" value="Helicase_C"/>
    <property type="match status" value="1"/>
</dbReference>
<protein>
    <recommendedName>
        <fullName evidence="1">Helicase C-terminal domain-containing protein</fullName>
    </recommendedName>
</protein>
<keyword evidence="3" id="KW-1185">Reference proteome</keyword>
<dbReference type="AlphaFoldDB" id="A0A401UQ22"/>
<dbReference type="InterPro" id="IPR050742">
    <property type="entry name" value="Helicase_Restrict-Modif_Enz"/>
</dbReference>
<dbReference type="Proteomes" id="UP000287872">
    <property type="component" value="Unassembled WGS sequence"/>
</dbReference>